<dbReference type="PANTHER" id="PTHR35908">
    <property type="entry name" value="HYPOTHETICAL FUSION PROTEIN"/>
    <property type="match status" value="1"/>
</dbReference>
<dbReference type="AlphaFoldDB" id="A0A413RKZ5"/>
<sequence length="142" mass="15513">MAVQIQVTFDAAHPPTLGAFWALALGYVEDAPPPGYATWDEALDAMGVPLDQRDTAYAVVDPDGVGPRLWFQKVPEAKTAKNRVHLDVNAAAGLPREERPAAVRARVAELEEAGATRVREQEENGAYWIVMLDPEGNEFCVQ</sequence>
<dbReference type="SUPFAM" id="SSF54593">
    <property type="entry name" value="Glyoxalase/Bleomycin resistance protein/Dihydroxybiphenyl dioxygenase"/>
    <property type="match status" value="1"/>
</dbReference>
<proteinExistence type="predicted"/>
<dbReference type="OrthoDB" id="5524593at2"/>
<keyword evidence="3" id="KW-1185">Reference proteome</keyword>
<accession>A0A413RKZ5</accession>
<name>A0A413RKZ5_9CELL</name>
<dbReference type="Gene3D" id="3.10.180.10">
    <property type="entry name" value="2,3-Dihydroxybiphenyl 1,2-Dioxygenase, domain 1"/>
    <property type="match status" value="1"/>
</dbReference>
<dbReference type="Proteomes" id="UP000283374">
    <property type="component" value="Unassembled WGS sequence"/>
</dbReference>
<dbReference type="InterPro" id="IPR041581">
    <property type="entry name" value="Glyoxalase_6"/>
</dbReference>
<evidence type="ECO:0000259" key="1">
    <source>
        <dbReference type="Pfam" id="PF18029"/>
    </source>
</evidence>
<dbReference type="InterPro" id="IPR029068">
    <property type="entry name" value="Glyas_Bleomycin-R_OHBP_Dase"/>
</dbReference>
<dbReference type="RefSeq" id="WP_118767385.1">
    <property type="nucleotide sequence ID" value="NZ_QWKP01000197.1"/>
</dbReference>
<comment type="caution">
    <text evidence="2">The sequence shown here is derived from an EMBL/GenBank/DDBJ whole genome shotgun (WGS) entry which is preliminary data.</text>
</comment>
<reference evidence="2 3" key="1">
    <citation type="submission" date="2018-08" db="EMBL/GenBank/DDBJ databases">
        <title>Cellulomonas rhizosphaerae sp. nov., a novel actinomycete isolated from soil.</title>
        <authorList>
            <person name="Tian Y."/>
        </authorList>
    </citation>
    <scope>NUCLEOTIDE SEQUENCE [LARGE SCALE GENOMIC DNA]</scope>
    <source>
        <strain evidence="2 3">NEAU-TCZ24</strain>
    </source>
</reference>
<protein>
    <submittedName>
        <fullName evidence="2">VOC family protein</fullName>
    </submittedName>
</protein>
<dbReference type="Pfam" id="PF18029">
    <property type="entry name" value="Glyoxalase_6"/>
    <property type="match status" value="1"/>
</dbReference>
<evidence type="ECO:0000313" key="2">
    <source>
        <dbReference type="EMBL" id="RHA40267.1"/>
    </source>
</evidence>
<organism evidence="2 3">
    <name type="scientific">Cellulomonas rhizosphaerae</name>
    <dbReference type="NCBI Taxonomy" id="2293719"/>
    <lineage>
        <taxon>Bacteria</taxon>
        <taxon>Bacillati</taxon>
        <taxon>Actinomycetota</taxon>
        <taxon>Actinomycetes</taxon>
        <taxon>Micrococcales</taxon>
        <taxon>Cellulomonadaceae</taxon>
        <taxon>Cellulomonas</taxon>
    </lineage>
</organism>
<evidence type="ECO:0000313" key="3">
    <source>
        <dbReference type="Proteomes" id="UP000283374"/>
    </source>
</evidence>
<dbReference type="EMBL" id="QWKP01000197">
    <property type="protein sequence ID" value="RHA40267.1"/>
    <property type="molecule type" value="Genomic_DNA"/>
</dbReference>
<feature type="domain" description="Glyoxalase-like" evidence="1">
    <location>
        <begin position="6"/>
        <end position="141"/>
    </location>
</feature>
<dbReference type="PANTHER" id="PTHR35908:SF1">
    <property type="entry name" value="CONSERVED PROTEIN"/>
    <property type="match status" value="1"/>
</dbReference>
<gene>
    <name evidence="2" type="ORF">D1825_10540</name>
</gene>